<dbReference type="Bgee" id="WBGene00077764">
    <property type="expression patterns" value="Expressed in larva and 3 other cell types or tissues"/>
</dbReference>
<proteinExistence type="predicted"/>
<dbReference type="GeneID" id="7040139"/>
<keyword evidence="3" id="KW-1185">Reference proteome</keyword>
<reference evidence="2 3" key="1">
    <citation type="journal article" date="1998" name="Science">
        <title>Genome sequence of the nematode C. elegans: a platform for investigating biology.</title>
        <authorList>
            <consortium name="The C. elegans sequencing consortium"/>
            <person name="Sulson J.E."/>
            <person name="Waterston R."/>
        </authorList>
    </citation>
    <scope>NUCLEOTIDE SEQUENCE [LARGE SCALE GENOMIC DNA]</scope>
    <source>
        <strain evidence="2 3">Bristol N2</strain>
    </source>
</reference>
<evidence type="ECO:0000256" key="1">
    <source>
        <dbReference type="SAM" id="SignalP"/>
    </source>
</evidence>
<feature type="chain" id="PRO_5002798815" evidence="1">
    <location>
        <begin position="20"/>
        <end position="56"/>
    </location>
</feature>
<keyword evidence="1" id="KW-0732">Signal</keyword>
<dbReference type="PeptideAtlas" id="B3WFW3"/>
<evidence type="ECO:0000313" key="4">
    <source>
        <dbReference type="WormBase" id="F59C6.16"/>
    </source>
</evidence>
<evidence type="ECO:0000313" key="2">
    <source>
        <dbReference type="EMBL" id="CAQ76484.1"/>
    </source>
</evidence>
<dbReference type="KEGG" id="cel:CELE_F59C6.16"/>
<dbReference type="SMR" id="B3WFW3"/>
<dbReference type="AlphaFoldDB" id="B3WFW3"/>
<dbReference type="RefSeq" id="NP_001129780.1">
    <property type="nucleotide sequence ID" value="NM_001136308.2"/>
</dbReference>
<name>B3WFW3_CAEEL</name>
<organism evidence="2 3">
    <name type="scientific">Caenorhabditis elegans</name>
    <dbReference type="NCBI Taxonomy" id="6239"/>
    <lineage>
        <taxon>Eukaryota</taxon>
        <taxon>Metazoa</taxon>
        <taxon>Ecdysozoa</taxon>
        <taxon>Nematoda</taxon>
        <taxon>Chromadorea</taxon>
        <taxon>Rhabditida</taxon>
        <taxon>Rhabditina</taxon>
        <taxon>Rhabditomorpha</taxon>
        <taxon>Rhabditoidea</taxon>
        <taxon>Rhabditidae</taxon>
        <taxon>Peloderinae</taxon>
        <taxon>Caenorhabditis</taxon>
    </lineage>
</organism>
<dbReference type="WormBase" id="F59C6.16">
    <property type="protein sequence ID" value="CE42785"/>
    <property type="gene ID" value="WBGene00077764"/>
</dbReference>
<protein>
    <submittedName>
        <fullName evidence="2">Neuropeptide-Like Protein</fullName>
    </submittedName>
</protein>
<dbReference type="HOGENOM" id="CLU_3016174_0_0_1"/>
<accession>B3WFW3</accession>
<feature type="signal peptide" evidence="1">
    <location>
        <begin position="1"/>
        <end position="19"/>
    </location>
</feature>
<dbReference type="AGR" id="WB:WBGene00077764"/>
<dbReference type="PaxDb" id="6239-F59C6.16"/>
<dbReference type="Proteomes" id="UP000001940">
    <property type="component" value="Chromosome I"/>
</dbReference>
<gene>
    <name evidence="2" type="ORF">CELE_F59C6.16</name>
    <name evidence="2 4" type="ORF">F59C6.16</name>
</gene>
<evidence type="ECO:0000313" key="3">
    <source>
        <dbReference type="Proteomes" id="UP000001940"/>
    </source>
</evidence>
<sequence length="56" mass="6427">MRILLILLILFSFAYAVSAEEEQHHSEGHAKMVDILRFKREYSAENGSNGDDDDDE</sequence>
<dbReference type="InParanoid" id="B3WFW3"/>
<dbReference type="CTD" id="7040139"/>
<dbReference type="EMBL" id="BX284601">
    <property type="protein sequence ID" value="CAQ76484.1"/>
    <property type="molecule type" value="Genomic_DNA"/>
</dbReference>